<dbReference type="PROSITE" id="PS51257">
    <property type="entry name" value="PROKAR_LIPOPROTEIN"/>
    <property type="match status" value="1"/>
</dbReference>
<dbReference type="EMBL" id="SADE01000004">
    <property type="protein sequence ID" value="RVU33892.1"/>
    <property type="molecule type" value="Genomic_DNA"/>
</dbReference>
<evidence type="ECO:0000313" key="1">
    <source>
        <dbReference type="EMBL" id="RVU33892.1"/>
    </source>
</evidence>
<evidence type="ECO:0008006" key="3">
    <source>
        <dbReference type="Google" id="ProtNLM"/>
    </source>
</evidence>
<proteinExistence type="predicted"/>
<dbReference type="Proteomes" id="UP000287447">
    <property type="component" value="Unassembled WGS sequence"/>
</dbReference>
<gene>
    <name evidence="1" type="ORF">EOI86_22435</name>
</gene>
<reference evidence="2" key="1">
    <citation type="submission" date="2019-01" db="EMBL/GenBank/DDBJ databases">
        <title>Gri0909 isolated from a small marine red alga.</title>
        <authorList>
            <person name="Kim J."/>
            <person name="Jeong S.E."/>
            <person name="Jeon C.O."/>
        </authorList>
    </citation>
    <scope>NUCLEOTIDE SEQUENCE [LARGE SCALE GENOMIC DNA]</scope>
    <source>
        <strain evidence="2">Gri0909</strain>
    </source>
</reference>
<sequence>MRGSDSILQLALAFTVSTVLAGCVSTWEEVGAADVSLSNTPVVSGNTFDRYNDLAVIPPHSENLSISYRYKLESPGKGDSVSGVNGPVWFYAERSAATPESFFQVGLVSSDGEAQPVEAGAADEPIVETIRLGSIRYRSTLYCVDPMSGAVPASIAGFVNNVANHGHGLSNSLFVRHYEGEGPGLDGRWLSMAFVLDITRMGYDCEAIGDPSAPEIPVQDVVENFKDAAARSFEVVR</sequence>
<keyword evidence="2" id="KW-1185">Reference proteome</keyword>
<dbReference type="RefSeq" id="WP_127767922.1">
    <property type="nucleotide sequence ID" value="NZ_SADE01000004.1"/>
</dbReference>
<comment type="caution">
    <text evidence="1">The sequence shown here is derived from an EMBL/GenBank/DDBJ whole genome shotgun (WGS) entry which is preliminary data.</text>
</comment>
<accession>A0A3S2VME7</accession>
<dbReference type="AlphaFoldDB" id="A0A3S2VME7"/>
<organism evidence="1 2">
    <name type="scientific">Hwanghaeella grinnelliae</name>
    <dbReference type="NCBI Taxonomy" id="2500179"/>
    <lineage>
        <taxon>Bacteria</taxon>
        <taxon>Pseudomonadati</taxon>
        <taxon>Pseudomonadota</taxon>
        <taxon>Alphaproteobacteria</taxon>
        <taxon>Rhodospirillales</taxon>
        <taxon>Rhodospirillaceae</taxon>
        <taxon>Hwanghaeella</taxon>
    </lineage>
</organism>
<evidence type="ECO:0000313" key="2">
    <source>
        <dbReference type="Proteomes" id="UP000287447"/>
    </source>
</evidence>
<protein>
    <recommendedName>
        <fullName evidence="3">Lipoprotein</fullName>
    </recommendedName>
</protein>
<name>A0A3S2VME7_9PROT</name>